<evidence type="ECO:0000313" key="1">
    <source>
        <dbReference type="EMBL" id="GAI91114.1"/>
    </source>
</evidence>
<dbReference type="AlphaFoldDB" id="X1UFK4"/>
<feature type="non-terminal residue" evidence="1">
    <location>
        <position position="62"/>
    </location>
</feature>
<reference evidence="1" key="1">
    <citation type="journal article" date="2014" name="Front. Microbiol.">
        <title>High frequency of phylogenetically diverse reductive dehalogenase-homologous genes in deep subseafloor sedimentary metagenomes.</title>
        <authorList>
            <person name="Kawai M."/>
            <person name="Futagami T."/>
            <person name="Toyoda A."/>
            <person name="Takaki Y."/>
            <person name="Nishi S."/>
            <person name="Hori S."/>
            <person name="Arai W."/>
            <person name="Tsubouchi T."/>
            <person name="Morono Y."/>
            <person name="Uchiyama I."/>
            <person name="Ito T."/>
            <person name="Fujiyama A."/>
            <person name="Inagaki F."/>
            <person name="Takami H."/>
        </authorList>
    </citation>
    <scope>NUCLEOTIDE SEQUENCE</scope>
    <source>
        <strain evidence="1">Expedition CK06-06</strain>
    </source>
</reference>
<sequence length="62" mass="6900">MAIGAVLAPLTMTLGMMGMVPPSLRKMTYTLNRLNPNMARDPTTCIQTKLRGEMGDEVFHYL</sequence>
<comment type="caution">
    <text evidence="1">The sequence shown here is derived from an EMBL/GenBank/DDBJ whole genome shotgun (WGS) entry which is preliminary data.</text>
</comment>
<protein>
    <submittedName>
        <fullName evidence="1">Uncharacterized protein</fullName>
    </submittedName>
</protein>
<accession>X1UFK4</accession>
<organism evidence="1">
    <name type="scientific">marine sediment metagenome</name>
    <dbReference type="NCBI Taxonomy" id="412755"/>
    <lineage>
        <taxon>unclassified sequences</taxon>
        <taxon>metagenomes</taxon>
        <taxon>ecological metagenomes</taxon>
    </lineage>
</organism>
<name>X1UFK4_9ZZZZ</name>
<proteinExistence type="predicted"/>
<gene>
    <name evidence="1" type="ORF">S12H4_38301</name>
</gene>
<dbReference type="EMBL" id="BARW01023044">
    <property type="protein sequence ID" value="GAI91114.1"/>
    <property type="molecule type" value="Genomic_DNA"/>
</dbReference>